<keyword evidence="8 19" id="KW-0418">Kinase</keyword>
<comment type="subunit">
    <text evidence="11">At low DSF concentrations, interacts with RpfF.</text>
</comment>
<dbReference type="EMBL" id="CABVII010000007">
    <property type="protein sequence ID" value="VVO83679.1"/>
    <property type="molecule type" value="Genomic_DNA"/>
</dbReference>
<dbReference type="OrthoDB" id="9797243at2"/>
<evidence type="ECO:0000256" key="13">
    <source>
        <dbReference type="PROSITE-ProRule" id="PRU00169"/>
    </source>
</evidence>
<evidence type="ECO:0000256" key="14">
    <source>
        <dbReference type="SAM" id="Coils"/>
    </source>
</evidence>
<dbReference type="GO" id="GO:0000155">
    <property type="term" value="F:phosphorelay sensor kinase activity"/>
    <property type="evidence" value="ECO:0007669"/>
    <property type="project" value="InterPro"/>
</dbReference>
<dbReference type="SUPFAM" id="SSF158472">
    <property type="entry name" value="HAMP domain-like"/>
    <property type="match status" value="1"/>
</dbReference>
<dbReference type="CDD" id="cd17546">
    <property type="entry name" value="REC_hyHK_CKI1_RcsC-like"/>
    <property type="match status" value="1"/>
</dbReference>
<evidence type="ECO:0000256" key="12">
    <source>
        <dbReference type="ARBA" id="ARBA00068150"/>
    </source>
</evidence>
<dbReference type="InterPro" id="IPR003594">
    <property type="entry name" value="HATPase_dom"/>
</dbReference>
<dbReference type="SUPFAM" id="SSF55874">
    <property type="entry name" value="ATPase domain of HSP90 chaperone/DNA topoisomerase II/histidine kinase"/>
    <property type="match status" value="1"/>
</dbReference>
<evidence type="ECO:0000256" key="1">
    <source>
        <dbReference type="ARBA" id="ARBA00000085"/>
    </source>
</evidence>
<dbReference type="AlphaFoldDB" id="A0A5E7J307"/>
<evidence type="ECO:0000256" key="7">
    <source>
        <dbReference type="ARBA" id="ARBA00022741"/>
    </source>
</evidence>
<dbReference type="FunFam" id="3.30.565.10:FF:000010">
    <property type="entry name" value="Sensor histidine kinase RcsC"/>
    <property type="match status" value="1"/>
</dbReference>
<dbReference type="Gene3D" id="1.10.287.130">
    <property type="match status" value="1"/>
</dbReference>
<evidence type="ECO:0000256" key="6">
    <source>
        <dbReference type="ARBA" id="ARBA00022679"/>
    </source>
</evidence>
<evidence type="ECO:0000256" key="10">
    <source>
        <dbReference type="ARBA" id="ARBA00023012"/>
    </source>
</evidence>
<feature type="modified residue" description="4-aspartylphosphate" evidence="13">
    <location>
        <position position="571"/>
    </location>
</feature>
<organism evidence="19 20">
    <name type="scientific">Pseudomonas fluorescens</name>
    <dbReference type="NCBI Taxonomy" id="294"/>
    <lineage>
        <taxon>Bacteria</taxon>
        <taxon>Pseudomonadati</taxon>
        <taxon>Pseudomonadota</taxon>
        <taxon>Gammaproteobacteria</taxon>
        <taxon>Pseudomonadales</taxon>
        <taxon>Pseudomonadaceae</taxon>
        <taxon>Pseudomonas</taxon>
    </lineage>
</organism>
<dbReference type="SMART" id="SM00448">
    <property type="entry name" value="REC"/>
    <property type="match status" value="1"/>
</dbReference>
<feature type="transmembrane region" description="Helical" evidence="15">
    <location>
        <begin position="166"/>
        <end position="185"/>
    </location>
</feature>
<sequence length="639" mass="70498">MTFHRRLDISTRTQIISLGPALLLTLLLISFFTFVRIQDLRQELNHTGQLIANQLATATEYGVISGNNEVLDSLLKATLATPNVRFLEVQDSANRILVYVEQPSQTHTRSHQVEVFQAPVRLQRIPLHNDFFQGSKVAGTVSAEDYLGRVIVGLSNDAFSQRQQEMLFKAGILALFALLFTFLIARRLAGSLSQPIRDIGNAVKAIQDGDYNTPLPIVDDTELGALSQHINNLASGLEQASREQHQAMAQLIQTREEAEKANNAKSDFLAMMSHELRTPMNGVLGMLQLLETTDMTEEQLEYAALASESTEHLLKVINDILDFSRIERSELELEHIPFNLADLIGSCAQAFSHSAAQRGLDLALLIPDNMRELQVQGDPTRIRQILVNLVGNALKFTEQGRITIEPQWQSLDHELLWFTCTVRDSGIGISSENLESMFNAFQQADSSISRRYGGTGLGLPIARTLAERMGGTLRARSEEGRGSVFTLEIPLALYKQTLPILTPRVPTGTGDSDGDGDGDGRNVLLVEDNPVNQTVIEAMLRSLGFTVSVATDGAQAVRSAESLIFEAILMDCRLPIIDGYEATRQIRQLPGCAGLPIIALTANALQGDREACLSAGMNDYLAKPFKRTDLQQILQRWVQ</sequence>
<dbReference type="SMART" id="SM00388">
    <property type="entry name" value="HisKA"/>
    <property type="match status" value="1"/>
</dbReference>
<keyword evidence="15" id="KW-0812">Transmembrane</keyword>
<keyword evidence="15" id="KW-1133">Transmembrane helix</keyword>
<keyword evidence="14" id="KW-0175">Coiled coil</keyword>
<dbReference type="Pfam" id="PF02518">
    <property type="entry name" value="HATPase_c"/>
    <property type="match status" value="1"/>
</dbReference>
<keyword evidence="7" id="KW-0547">Nucleotide-binding</keyword>
<accession>A0A5E7J307</accession>
<evidence type="ECO:0000313" key="19">
    <source>
        <dbReference type="EMBL" id="VVO83679.1"/>
    </source>
</evidence>
<dbReference type="InterPro" id="IPR036097">
    <property type="entry name" value="HisK_dim/P_sf"/>
</dbReference>
<keyword evidence="4" id="KW-1003">Cell membrane</keyword>
<dbReference type="PROSITE" id="PS50110">
    <property type="entry name" value="RESPONSE_REGULATORY"/>
    <property type="match status" value="1"/>
</dbReference>
<evidence type="ECO:0000256" key="5">
    <source>
        <dbReference type="ARBA" id="ARBA00022553"/>
    </source>
</evidence>
<dbReference type="RefSeq" id="WP_150783804.1">
    <property type="nucleotide sequence ID" value="NZ_CABVII010000007.1"/>
</dbReference>
<dbReference type="CDD" id="cd16922">
    <property type="entry name" value="HATPase_EvgS-ArcB-TorS-like"/>
    <property type="match status" value="1"/>
</dbReference>
<dbReference type="Pfam" id="PF00072">
    <property type="entry name" value="Response_reg"/>
    <property type="match status" value="1"/>
</dbReference>
<proteinExistence type="predicted"/>
<keyword evidence="15" id="KW-0472">Membrane</keyword>
<dbReference type="PANTHER" id="PTHR45339:SF1">
    <property type="entry name" value="HYBRID SIGNAL TRANSDUCTION HISTIDINE KINASE J"/>
    <property type="match status" value="1"/>
</dbReference>
<feature type="domain" description="HAMP" evidence="18">
    <location>
        <begin position="190"/>
        <end position="242"/>
    </location>
</feature>
<dbReference type="SUPFAM" id="SSF47384">
    <property type="entry name" value="Homodimeric domain of signal transducing histidine kinase"/>
    <property type="match status" value="1"/>
</dbReference>
<dbReference type="SMART" id="SM00387">
    <property type="entry name" value="HATPase_c"/>
    <property type="match status" value="1"/>
</dbReference>
<dbReference type="InterPro" id="IPR019247">
    <property type="entry name" value="Histidine_kinase_BarA_N"/>
</dbReference>
<dbReference type="FunFam" id="1.10.287.130:FF:000002">
    <property type="entry name" value="Two-component osmosensing histidine kinase"/>
    <property type="match status" value="1"/>
</dbReference>
<dbReference type="GO" id="GO:0005524">
    <property type="term" value="F:ATP binding"/>
    <property type="evidence" value="ECO:0007669"/>
    <property type="project" value="UniProtKB-KW"/>
</dbReference>
<dbReference type="InterPro" id="IPR011006">
    <property type="entry name" value="CheY-like_superfamily"/>
</dbReference>
<dbReference type="PRINTS" id="PR00344">
    <property type="entry name" value="BCTRLSENSOR"/>
</dbReference>
<name>A0A5E7J307_PSEFL</name>
<feature type="coiled-coil region" evidence="14">
    <location>
        <begin position="237"/>
        <end position="264"/>
    </location>
</feature>
<dbReference type="Proteomes" id="UP000385207">
    <property type="component" value="Unassembled WGS sequence"/>
</dbReference>
<dbReference type="Gene3D" id="3.30.565.10">
    <property type="entry name" value="Histidine kinase-like ATPase, C-terminal domain"/>
    <property type="match status" value="1"/>
</dbReference>
<evidence type="ECO:0000256" key="2">
    <source>
        <dbReference type="ARBA" id="ARBA00004429"/>
    </source>
</evidence>
<dbReference type="EC" id="2.7.13.3" evidence="3"/>
<evidence type="ECO:0000256" key="11">
    <source>
        <dbReference type="ARBA" id="ARBA00064003"/>
    </source>
</evidence>
<keyword evidence="10" id="KW-0902">Two-component regulatory system</keyword>
<evidence type="ECO:0000256" key="15">
    <source>
        <dbReference type="SAM" id="Phobius"/>
    </source>
</evidence>
<dbReference type="CDD" id="cd06225">
    <property type="entry name" value="HAMP"/>
    <property type="match status" value="1"/>
</dbReference>
<dbReference type="InterPro" id="IPR003661">
    <property type="entry name" value="HisK_dim/P_dom"/>
</dbReference>
<evidence type="ECO:0000259" key="17">
    <source>
        <dbReference type="PROSITE" id="PS50110"/>
    </source>
</evidence>
<evidence type="ECO:0000313" key="20">
    <source>
        <dbReference type="Proteomes" id="UP000385207"/>
    </source>
</evidence>
<feature type="transmembrane region" description="Helical" evidence="15">
    <location>
        <begin position="15"/>
        <end position="35"/>
    </location>
</feature>
<comment type="subcellular location">
    <subcellularLocation>
        <location evidence="2">Cell inner membrane</location>
        <topology evidence="2">Multi-pass membrane protein</topology>
    </subcellularLocation>
</comment>
<keyword evidence="5 13" id="KW-0597">Phosphoprotein</keyword>
<dbReference type="Pfam" id="PF00672">
    <property type="entry name" value="HAMP"/>
    <property type="match status" value="1"/>
</dbReference>
<dbReference type="InterPro" id="IPR004358">
    <property type="entry name" value="Sig_transdc_His_kin-like_C"/>
</dbReference>
<reference evidence="19 20" key="1">
    <citation type="submission" date="2019-09" db="EMBL/GenBank/DDBJ databases">
        <authorList>
            <person name="Chandra G."/>
            <person name="Truman W A."/>
        </authorList>
    </citation>
    <scope>NUCLEOTIDE SEQUENCE [LARGE SCALE GENOMIC DNA]</scope>
    <source>
        <strain evidence="19">PS862</strain>
    </source>
</reference>
<dbReference type="Pfam" id="PF09984">
    <property type="entry name" value="sCache_4"/>
    <property type="match status" value="1"/>
</dbReference>
<dbReference type="PROSITE" id="PS50885">
    <property type="entry name" value="HAMP"/>
    <property type="match status" value="1"/>
</dbReference>
<evidence type="ECO:0000259" key="16">
    <source>
        <dbReference type="PROSITE" id="PS50109"/>
    </source>
</evidence>
<comment type="catalytic activity">
    <reaction evidence="1">
        <text>ATP + protein L-histidine = ADP + protein N-phospho-L-histidine.</text>
        <dbReference type="EC" id="2.7.13.3"/>
    </reaction>
</comment>
<dbReference type="Gene3D" id="6.10.340.10">
    <property type="match status" value="1"/>
</dbReference>
<gene>
    <name evidence="19" type="primary">rcsC_7</name>
    <name evidence="19" type="ORF">PS862_01963</name>
</gene>
<dbReference type="GO" id="GO:0005886">
    <property type="term" value="C:plasma membrane"/>
    <property type="evidence" value="ECO:0007669"/>
    <property type="project" value="UniProtKB-SubCell"/>
</dbReference>
<protein>
    <recommendedName>
        <fullName evidence="12">Sensory/regulatory protein RpfC</fullName>
        <ecNumber evidence="3">2.7.13.3</ecNumber>
    </recommendedName>
</protein>
<feature type="domain" description="Response regulatory" evidence="17">
    <location>
        <begin position="522"/>
        <end position="638"/>
    </location>
</feature>
<keyword evidence="6 19" id="KW-0808">Transferase</keyword>
<evidence type="ECO:0000256" key="8">
    <source>
        <dbReference type="ARBA" id="ARBA00022777"/>
    </source>
</evidence>
<keyword evidence="4" id="KW-0997">Cell inner membrane</keyword>
<evidence type="ECO:0000256" key="9">
    <source>
        <dbReference type="ARBA" id="ARBA00022840"/>
    </source>
</evidence>
<dbReference type="InterPro" id="IPR036890">
    <property type="entry name" value="HATPase_C_sf"/>
</dbReference>
<evidence type="ECO:0000259" key="18">
    <source>
        <dbReference type="PROSITE" id="PS50885"/>
    </source>
</evidence>
<dbReference type="InterPro" id="IPR003660">
    <property type="entry name" value="HAMP_dom"/>
</dbReference>
<dbReference type="InterPro" id="IPR001789">
    <property type="entry name" value="Sig_transdc_resp-reg_receiver"/>
</dbReference>
<evidence type="ECO:0000256" key="4">
    <source>
        <dbReference type="ARBA" id="ARBA00022519"/>
    </source>
</evidence>
<dbReference type="InterPro" id="IPR005467">
    <property type="entry name" value="His_kinase_dom"/>
</dbReference>
<dbReference type="Pfam" id="PF00512">
    <property type="entry name" value="HisKA"/>
    <property type="match status" value="1"/>
</dbReference>
<keyword evidence="9" id="KW-0067">ATP-binding</keyword>
<feature type="domain" description="Histidine kinase" evidence="16">
    <location>
        <begin position="271"/>
        <end position="493"/>
    </location>
</feature>
<dbReference type="Gene3D" id="3.40.50.2300">
    <property type="match status" value="1"/>
</dbReference>
<dbReference type="PROSITE" id="PS50109">
    <property type="entry name" value="HIS_KIN"/>
    <property type="match status" value="1"/>
</dbReference>
<dbReference type="CDD" id="cd00082">
    <property type="entry name" value="HisKA"/>
    <property type="match status" value="1"/>
</dbReference>
<evidence type="ECO:0000256" key="3">
    <source>
        <dbReference type="ARBA" id="ARBA00012438"/>
    </source>
</evidence>
<dbReference type="SUPFAM" id="SSF52172">
    <property type="entry name" value="CheY-like"/>
    <property type="match status" value="1"/>
</dbReference>
<dbReference type="PANTHER" id="PTHR45339">
    <property type="entry name" value="HYBRID SIGNAL TRANSDUCTION HISTIDINE KINASE J"/>
    <property type="match status" value="1"/>
</dbReference>
<dbReference type="SMART" id="SM00304">
    <property type="entry name" value="HAMP"/>
    <property type="match status" value="1"/>
</dbReference>